<sequence>MTTICRRLPPPSGPCEPEPESGVPVRLGRAGLPAAAEVSEAELAEWEAYRLVAPDPEGGYDTEAVHIARPVSDLGRYGLEPRQLRAVKADREADLVEQVVDPLCRHRNPQTRAHAEATVREPAALLVSLHGDLLRTAVTERLH</sequence>
<comment type="caution">
    <text evidence="2">The sequence shown here is derived from an EMBL/GenBank/DDBJ whole genome shotgun (WGS) entry which is preliminary data.</text>
</comment>
<gene>
    <name evidence="2" type="ORF">GCM10020367_09730</name>
</gene>
<protein>
    <submittedName>
        <fullName evidence="2">Uncharacterized protein</fullName>
    </submittedName>
</protein>
<evidence type="ECO:0000256" key="1">
    <source>
        <dbReference type="SAM" id="MobiDB-lite"/>
    </source>
</evidence>
<dbReference type="EMBL" id="BAAAYL010000001">
    <property type="protein sequence ID" value="GAA3369024.1"/>
    <property type="molecule type" value="Genomic_DNA"/>
</dbReference>
<dbReference type="Proteomes" id="UP001499990">
    <property type="component" value="Unassembled WGS sequence"/>
</dbReference>
<proteinExistence type="predicted"/>
<reference evidence="3" key="1">
    <citation type="journal article" date="2019" name="Int. J. Syst. Evol. Microbiol.">
        <title>The Global Catalogue of Microorganisms (GCM) 10K type strain sequencing project: providing services to taxonomists for standard genome sequencing and annotation.</title>
        <authorList>
            <consortium name="The Broad Institute Genomics Platform"/>
            <consortium name="The Broad Institute Genome Sequencing Center for Infectious Disease"/>
            <person name="Wu L."/>
            <person name="Ma J."/>
        </authorList>
    </citation>
    <scope>NUCLEOTIDE SEQUENCE [LARGE SCALE GENOMIC DNA]</scope>
    <source>
        <strain evidence="3">JCM 9651</strain>
    </source>
</reference>
<feature type="region of interest" description="Disordered" evidence="1">
    <location>
        <begin position="1"/>
        <end position="23"/>
    </location>
</feature>
<evidence type="ECO:0000313" key="2">
    <source>
        <dbReference type="EMBL" id="GAA3369024.1"/>
    </source>
</evidence>
<keyword evidence="3" id="KW-1185">Reference proteome</keyword>
<organism evidence="2 3">
    <name type="scientific">Streptomyces sannanensis</name>
    <dbReference type="NCBI Taxonomy" id="285536"/>
    <lineage>
        <taxon>Bacteria</taxon>
        <taxon>Bacillati</taxon>
        <taxon>Actinomycetota</taxon>
        <taxon>Actinomycetes</taxon>
        <taxon>Kitasatosporales</taxon>
        <taxon>Streptomycetaceae</taxon>
        <taxon>Streptomyces</taxon>
    </lineage>
</organism>
<name>A0ABP6S5Y1_9ACTN</name>
<evidence type="ECO:0000313" key="3">
    <source>
        <dbReference type="Proteomes" id="UP001499990"/>
    </source>
</evidence>
<accession>A0ABP6S5Y1</accession>